<organism evidence="2 3">
    <name type="scientific">Funneliformis mosseae</name>
    <name type="common">Endomycorrhizal fungus</name>
    <name type="synonym">Glomus mosseae</name>
    <dbReference type="NCBI Taxonomy" id="27381"/>
    <lineage>
        <taxon>Eukaryota</taxon>
        <taxon>Fungi</taxon>
        <taxon>Fungi incertae sedis</taxon>
        <taxon>Mucoromycota</taxon>
        <taxon>Glomeromycotina</taxon>
        <taxon>Glomeromycetes</taxon>
        <taxon>Glomerales</taxon>
        <taxon>Glomeraceae</taxon>
        <taxon>Funneliformis</taxon>
    </lineage>
</organism>
<gene>
    <name evidence="2" type="ORF">FMOSSE_LOCUS5189</name>
</gene>
<comment type="caution">
    <text evidence="2">The sequence shown here is derived from an EMBL/GenBank/DDBJ whole genome shotgun (WGS) entry which is preliminary data.</text>
</comment>
<accession>A0A9N9A958</accession>
<keyword evidence="1" id="KW-0472">Membrane</keyword>
<dbReference type="EMBL" id="CAJVPP010000953">
    <property type="protein sequence ID" value="CAG8524264.1"/>
    <property type="molecule type" value="Genomic_DNA"/>
</dbReference>
<proteinExistence type="predicted"/>
<keyword evidence="1" id="KW-1133">Transmembrane helix</keyword>
<sequence>MDIAFLLSNADDIPGLHIYSFLSIIIPIAFNTIVAIFLLCLEIKYNKDFRDWCSDNELTVASYAILSCADVEALHILNTFINDENPNLRLELFRALFSAPKFEKITKWVTYAGCFNIFLEEIPQFIIQVYYQKHIISYTILPTLTLISSLVTLCVGQIEDIEFQVLII</sequence>
<evidence type="ECO:0000313" key="2">
    <source>
        <dbReference type="EMBL" id="CAG8524264.1"/>
    </source>
</evidence>
<feature type="transmembrane region" description="Helical" evidence="1">
    <location>
        <begin position="16"/>
        <end position="41"/>
    </location>
</feature>
<dbReference type="AlphaFoldDB" id="A0A9N9A958"/>
<evidence type="ECO:0000313" key="3">
    <source>
        <dbReference type="Proteomes" id="UP000789375"/>
    </source>
</evidence>
<reference evidence="2" key="1">
    <citation type="submission" date="2021-06" db="EMBL/GenBank/DDBJ databases">
        <authorList>
            <person name="Kallberg Y."/>
            <person name="Tangrot J."/>
            <person name="Rosling A."/>
        </authorList>
    </citation>
    <scope>NUCLEOTIDE SEQUENCE</scope>
    <source>
        <strain evidence="2">87-6 pot B 2015</strain>
    </source>
</reference>
<evidence type="ECO:0000256" key="1">
    <source>
        <dbReference type="SAM" id="Phobius"/>
    </source>
</evidence>
<protein>
    <submittedName>
        <fullName evidence="2">9187_t:CDS:1</fullName>
    </submittedName>
</protein>
<name>A0A9N9A958_FUNMO</name>
<keyword evidence="3" id="KW-1185">Reference proteome</keyword>
<dbReference type="Proteomes" id="UP000789375">
    <property type="component" value="Unassembled WGS sequence"/>
</dbReference>
<keyword evidence="1" id="KW-0812">Transmembrane</keyword>